<dbReference type="RefSeq" id="WP_084239920.1">
    <property type="nucleotide sequence ID" value="NZ_FWXT01000002.1"/>
</dbReference>
<evidence type="ECO:0000259" key="4">
    <source>
        <dbReference type="PROSITE" id="PS50893"/>
    </source>
</evidence>
<keyword evidence="1" id="KW-0813">Transport</keyword>
<dbReference type="PANTHER" id="PTHR42711">
    <property type="entry name" value="ABC TRANSPORTER ATP-BINDING PROTEIN"/>
    <property type="match status" value="1"/>
</dbReference>
<dbReference type="SUPFAM" id="SSF52540">
    <property type="entry name" value="P-loop containing nucleoside triphosphate hydrolases"/>
    <property type="match status" value="1"/>
</dbReference>
<accession>A0A1W2CS77</accession>
<dbReference type="InterPro" id="IPR027417">
    <property type="entry name" value="P-loop_NTPase"/>
</dbReference>
<keyword evidence="2" id="KW-0547">Nucleotide-binding</keyword>
<keyword evidence="6" id="KW-1185">Reference proteome</keyword>
<dbReference type="Pfam" id="PF00005">
    <property type="entry name" value="ABC_tran"/>
    <property type="match status" value="1"/>
</dbReference>
<evidence type="ECO:0000313" key="6">
    <source>
        <dbReference type="Proteomes" id="UP000192756"/>
    </source>
</evidence>
<dbReference type="InterPro" id="IPR003593">
    <property type="entry name" value="AAA+_ATPase"/>
</dbReference>
<evidence type="ECO:0000313" key="5">
    <source>
        <dbReference type="EMBL" id="SMC87538.1"/>
    </source>
</evidence>
<organism evidence="5 6">
    <name type="scientific">Pedobacter africanus</name>
    <dbReference type="NCBI Taxonomy" id="151894"/>
    <lineage>
        <taxon>Bacteria</taxon>
        <taxon>Pseudomonadati</taxon>
        <taxon>Bacteroidota</taxon>
        <taxon>Sphingobacteriia</taxon>
        <taxon>Sphingobacteriales</taxon>
        <taxon>Sphingobacteriaceae</taxon>
        <taxon>Pedobacter</taxon>
    </lineage>
</organism>
<sequence length="218" mass="25058">MQELYVDSVAHRYGKHTVLNNVYLNCQIGEVVGLLGRNGSGKSTLLKIIFGSIAPRYMHMKLNGKLVKKAYRTGLVAYLPQDFFVPASLKVRQLVELYTHKYKADLLQQQTIVDILDRRMEELSGGQRRLIECFLILYSDSDFVLLDEPFSQLAPVIIEEMQKHISKFKALKGIILTDHYYQHILDASDRIVLLHNGCNYKINCIEDLQLHGYIAHLH</sequence>
<dbReference type="PROSITE" id="PS50893">
    <property type="entry name" value="ABC_TRANSPORTER_2"/>
    <property type="match status" value="1"/>
</dbReference>
<dbReference type="GO" id="GO:0005524">
    <property type="term" value="F:ATP binding"/>
    <property type="evidence" value="ECO:0007669"/>
    <property type="project" value="UniProtKB-KW"/>
</dbReference>
<dbReference type="Gene3D" id="3.40.50.300">
    <property type="entry name" value="P-loop containing nucleotide triphosphate hydrolases"/>
    <property type="match status" value="1"/>
</dbReference>
<protein>
    <submittedName>
        <fullName evidence="5">ABC-type multidrug transport system, ATPase component</fullName>
    </submittedName>
</protein>
<evidence type="ECO:0000256" key="3">
    <source>
        <dbReference type="ARBA" id="ARBA00022840"/>
    </source>
</evidence>
<dbReference type="Proteomes" id="UP000192756">
    <property type="component" value="Unassembled WGS sequence"/>
</dbReference>
<reference evidence="6" key="1">
    <citation type="submission" date="2017-04" db="EMBL/GenBank/DDBJ databases">
        <authorList>
            <person name="Varghese N."/>
            <person name="Submissions S."/>
        </authorList>
    </citation>
    <scope>NUCLEOTIDE SEQUENCE [LARGE SCALE GENOMIC DNA]</scope>
    <source>
        <strain evidence="6">DSM 12126</strain>
    </source>
</reference>
<dbReference type="GO" id="GO:0016887">
    <property type="term" value="F:ATP hydrolysis activity"/>
    <property type="evidence" value="ECO:0007669"/>
    <property type="project" value="InterPro"/>
</dbReference>
<proteinExistence type="predicted"/>
<dbReference type="AlphaFoldDB" id="A0A1W2CS77"/>
<dbReference type="STRING" id="151894.SAMN04488524_3101"/>
<gene>
    <name evidence="5" type="ORF">SAMN04488524_3101</name>
</gene>
<evidence type="ECO:0000256" key="2">
    <source>
        <dbReference type="ARBA" id="ARBA00022741"/>
    </source>
</evidence>
<dbReference type="InterPro" id="IPR050763">
    <property type="entry name" value="ABC_transporter_ATP-binding"/>
</dbReference>
<evidence type="ECO:0000256" key="1">
    <source>
        <dbReference type="ARBA" id="ARBA00022448"/>
    </source>
</evidence>
<keyword evidence="3" id="KW-0067">ATP-binding</keyword>
<dbReference type="InterPro" id="IPR003439">
    <property type="entry name" value="ABC_transporter-like_ATP-bd"/>
</dbReference>
<dbReference type="EMBL" id="FWXT01000002">
    <property type="protein sequence ID" value="SMC87538.1"/>
    <property type="molecule type" value="Genomic_DNA"/>
</dbReference>
<dbReference type="OrthoDB" id="9785229at2"/>
<name>A0A1W2CS77_9SPHI</name>
<feature type="domain" description="ABC transporter" evidence="4">
    <location>
        <begin position="4"/>
        <end position="214"/>
    </location>
</feature>
<dbReference type="PANTHER" id="PTHR42711:SF17">
    <property type="entry name" value="ABC TRANSPORTER ATP-BINDING PROTEIN"/>
    <property type="match status" value="1"/>
</dbReference>
<dbReference type="SMART" id="SM00382">
    <property type="entry name" value="AAA"/>
    <property type="match status" value="1"/>
</dbReference>